<proteinExistence type="predicted"/>
<accession>A0ABR2ZAX1</accession>
<name>A0ABR2ZAX1_9AGAR</name>
<protein>
    <recommendedName>
        <fullName evidence="3">F-box domain-containing protein</fullName>
    </recommendedName>
</protein>
<dbReference type="EMBL" id="JBBXMP010000283">
    <property type="protein sequence ID" value="KAL0058706.1"/>
    <property type="molecule type" value="Genomic_DNA"/>
</dbReference>
<sequence length="420" mass="48348">MQSLKEARAHIVQKKHILSSILHPIRRLPPEILSEIFRIRAFNEMDLERNDFPGSLDTRKAPWTLSQVCRTWRLVAVSMPDLWTQVNVSWAEATTGCTNRLATLFAYSKIPSLTQFETRGDDAIIYEADDFISWRQITHYERHQTETWTPDLDDYFHVLSKLHKIEVCILGTYYPEFDIEFLLETYGPSYEFRFLHTLILGDTVGEVDIASAAGLNVLFDWLVLPALRVLRTPYAPNCSTQLVNCLKRSQCSLEELAITVDKDMSIYHEFPDDLTHFLEDDALQNVRALEIWGMEWKDSEEIDSRMWNVVFETLTLGRKGKAQVMPTLRCLTTNGYPGSISTLTMRDEDVILAMVSSRSLIGTDVLPHGVSPLLVFTFWNFGKDDMVLLENSDLERLLALSSVGLACNWYWEDLDWYGVD</sequence>
<organism evidence="1 2">
    <name type="scientific">Marasmius tenuissimus</name>
    <dbReference type="NCBI Taxonomy" id="585030"/>
    <lineage>
        <taxon>Eukaryota</taxon>
        <taxon>Fungi</taxon>
        <taxon>Dikarya</taxon>
        <taxon>Basidiomycota</taxon>
        <taxon>Agaricomycotina</taxon>
        <taxon>Agaricomycetes</taxon>
        <taxon>Agaricomycetidae</taxon>
        <taxon>Agaricales</taxon>
        <taxon>Marasmiineae</taxon>
        <taxon>Marasmiaceae</taxon>
        <taxon>Marasmius</taxon>
    </lineage>
</organism>
<dbReference type="Gene3D" id="1.20.1280.50">
    <property type="match status" value="1"/>
</dbReference>
<evidence type="ECO:0000313" key="2">
    <source>
        <dbReference type="Proteomes" id="UP001437256"/>
    </source>
</evidence>
<evidence type="ECO:0000313" key="1">
    <source>
        <dbReference type="EMBL" id="KAL0058706.1"/>
    </source>
</evidence>
<keyword evidence="2" id="KW-1185">Reference proteome</keyword>
<gene>
    <name evidence="1" type="ORF">AAF712_014617</name>
</gene>
<evidence type="ECO:0008006" key="3">
    <source>
        <dbReference type="Google" id="ProtNLM"/>
    </source>
</evidence>
<dbReference type="Proteomes" id="UP001437256">
    <property type="component" value="Unassembled WGS sequence"/>
</dbReference>
<comment type="caution">
    <text evidence="1">The sequence shown here is derived from an EMBL/GenBank/DDBJ whole genome shotgun (WGS) entry which is preliminary data.</text>
</comment>
<reference evidence="1 2" key="1">
    <citation type="submission" date="2024-05" db="EMBL/GenBank/DDBJ databases">
        <title>A draft genome resource for the thread blight pathogen Marasmius tenuissimus strain MS-2.</title>
        <authorList>
            <person name="Yulfo-Soto G.E."/>
            <person name="Baruah I.K."/>
            <person name="Amoako-Attah I."/>
            <person name="Bukari Y."/>
            <person name="Meinhardt L.W."/>
            <person name="Bailey B.A."/>
            <person name="Cohen S.P."/>
        </authorList>
    </citation>
    <scope>NUCLEOTIDE SEQUENCE [LARGE SCALE GENOMIC DNA]</scope>
    <source>
        <strain evidence="1 2">MS-2</strain>
    </source>
</reference>